<proteinExistence type="predicted"/>
<dbReference type="AlphaFoldDB" id="A0A644WQI9"/>
<gene>
    <name evidence="1" type="ORF">SDC9_52386</name>
</gene>
<comment type="caution">
    <text evidence="1">The sequence shown here is derived from an EMBL/GenBank/DDBJ whole genome shotgun (WGS) entry which is preliminary data.</text>
</comment>
<organism evidence="1">
    <name type="scientific">bioreactor metagenome</name>
    <dbReference type="NCBI Taxonomy" id="1076179"/>
    <lineage>
        <taxon>unclassified sequences</taxon>
        <taxon>metagenomes</taxon>
        <taxon>ecological metagenomes</taxon>
    </lineage>
</organism>
<dbReference type="EMBL" id="VSSQ01001196">
    <property type="protein sequence ID" value="MPM06090.1"/>
    <property type="molecule type" value="Genomic_DNA"/>
</dbReference>
<reference evidence="1" key="1">
    <citation type="submission" date="2019-08" db="EMBL/GenBank/DDBJ databases">
        <authorList>
            <person name="Kucharzyk K."/>
            <person name="Murdoch R.W."/>
            <person name="Higgins S."/>
            <person name="Loffler F."/>
        </authorList>
    </citation>
    <scope>NUCLEOTIDE SEQUENCE</scope>
</reference>
<evidence type="ECO:0000313" key="1">
    <source>
        <dbReference type="EMBL" id="MPM06090.1"/>
    </source>
</evidence>
<sequence length="55" mass="6078">MDFHDILSSPDAGNFSFLKMRIPLLMSYLKYEVSAFVPSGSTMEISAGFTVKVSN</sequence>
<protein>
    <submittedName>
        <fullName evidence="1">Uncharacterized protein</fullName>
    </submittedName>
</protein>
<name>A0A644WQI9_9ZZZZ</name>
<accession>A0A644WQI9</accession>